<dbReference type="Gene3D" id="3.40.50.10610">
    <property type="entry name" value="ABC-type transport auxiliary lipoprotein component"/>
    <property type="match status" value="1"/>
</dbReference>
<evidence type="ECO:0000313" key="3">
    <source>
        <dbReference type="Proteomes" id="UP000236745"/>
    </source>
</evidence>
<accession>A0A1H6DNC8</accession>
<protein>
    <submittedName>
        <fullName evidence="2">Cholesterol transport system auxiliary component</fullName>
    </submittedName>
</protein>
<keyword evidence="3" id="KW-1185">Reference proteome</keyword>
<name>A0A1H6DNC8_9GAMM</name>
<reference evidence="2 3" key="1">
    <citation type="submission" date="2016-10" db="EMBL/GenBank/DDBJ databases">
        <authorList>
            <person name="de Groot N.N."/>
        </authorList>
    </citation>
    <scope>NUCLEOTIDE SEQUENCE [LARGE SCALE GENOMIC DNA]</scope>
    <source>
        <strain evidence="2 3">DSM 22012</strain>
    </source>
</reference>
<dbReference type="AlphaFoldDB" id="A0A1H6DNC8"/>
<dbReference type="Proteomes" id="UP000236745">
    <property type="component" value="Unassembled WGS sequence"/>
</dbReference>
<dbReference type="EMBL" id="FNVQ01000007">
    <property type="protein sequence ID" value="SEG86253.1"/>
    <property type="molecule type" value="Genomic_DNA"/>
</dbReference>
<dbReference type="PROSITE" id="PS51257">
    <property type="entry name" value="PROKAR_LIPOPROTEIN"/>
    <property type="match status" value="1"/>
</dbReference>
<evidence type="ECO:0000259" key="1">
    <source>
        <dbReference type="Pfam" id="PF03886"/>
    </source>
</evidence>
<sequence length="210" mass="23093">MLRSEAPKKVNKGLVLGLSLVFISALGGCSLIPESDPVQSWTLQPVAKQDLGPVELSDLRVLRAQAQDLLSGRYLLVVPEGQPVSVYKGNRWSANVPTLWRDYLVHALQSDSRFAHISSDSARIDARYELVSRLDAFQSEYRDGEPVAVMRGYLQLIDSDSRTLIAERAIELSKPAAGTEVSAVVDAFSEVMADAVEEIKTWLLRVTPKG</sequence>
<gene>
    <name evidence="2" type="ORF">SAMN05444390_107157</name>
</gene>
<evidence type="ECO:0000313" key="2">
    <source>
        <dbReference type="EMBL" id="SEG86253.1"/>
    </source>
</evidence>
<proteinExistence type="predicted"/>
<dbReference type="RefSeq" id="WP_160115580.1">
    <property type="nucleotide sequence ID" value="NZ_FNVQ01000007.1"/>
</dbReference>
<dbReference type="InterPro" id="IPR005586">
    <property type="entry name" value="ABC_trans_aux"/>
</dbReference>
<dbReference type="SUPFAM" id="SSF159594">
    <property type="entry name" value="XCC0632-like"/>
    <property type="match status" value="1"/>
</dbReference>
<organism evidence="2 3">
    <name type="scientific">Marinobacterium lutimaris</name>
    <dbReference type="NCBI Taxonomy" id="568106"/>
    <lineage>
        <taxon>Bacteria</taxon>
        <taxon>Pseudomonadati</taxon>
        <taxon>Pseudomonadota</taxon>
        <taxon>Gammaproteobacteria</taxon>
        <taxon>Oceanospirillales</taxon>
        <taxon>Oceanospirillaceae</taxon>
        <taxon>Marinobacterium</taxon>
    </lineage>
</organism>
<dbReference type="OrthoDB" id="5795476at2"/>
<feature type="domain" description="ABC-type transport auxiliary lipoprotein component" evidence="1">
    <location>
        <begin position="58"/>
        <end position="199"/>
    </location>
</feature>
<dbReference type="Pfam" id="PF03886">
    <property type="entry name" value="ABC_trans_aux"/>
    <property type="match status" value="1"/>
</dbReference>